<evidence type="ECO:0000256" key="9">
    <source>
        <dbReference type="HAMAP-Rule" id="MF_00135"/>
    </source>
</evidence>
<organism evidence="11 12">
    <name type="scientific">Periweissella fabaria</name>
    <dbReference type="NCBI Taxonomy" id="546157"/>
    <lineage>
        <taxon>Bacteria</taxon>
        <taxon>Bacillati</taxon>
        <taxon>Bacillota</taxon>
        <taxon>Bacilli</taxon>
        <taxon>Lactobacillales</taxon>
        <taxon>Lactobacillaceae</taxon>
        <taxon>Periweissella</taxon>
    </lineage>
</organism>
<comment type="catalytic activity">
    <reaction evidence="1 9">
        <text>N-(5-phospho-beta-D-ribosyl)anthranilate = 1-(2-carboxyphenylamino)-1-deoxy-D-ribulose 5-phosphate</text>
        <dbReference type="Rhea" id="RHEA:21540"/>
        <dbReference type="ChEBI" id="CHEBI:18277"/>
        <dbReference type="ChEBI" id="CHEBI:58613"/>
        <dbReference type="EC" id="5.3.1.24"/>
    </reaction>
</comment>
<dbReference type="CDD" id="cd00405">
    <property type="entry name" value="PRAI"/>
    <property type="match status" value="1"/>
</dbReference>
<evidence type="ECO:0000313" key="11">
    <source>
        <dbReference type="EMBL" id="CAH0415989.1"/>
    </source>
</evidence>
<reference evidence="11 12" key="1">
    <citation type="submission" date="2021-11" db="EMBL/GenBank/DDBJ databases">
        <authorList>
            <person name="Depoorter E."/>
        </authorList>
    </citation>
    <scope>NUCLEOTIDE SEQUENCE [LARGE SCALE GENOMIC DNA]</scope>
    <source>
        <strain evidence="11 12">LMG 24289</strain>
    </source>
</reference>
<keyword evidence="12" id="KW-1185">Reference proteome</keyword>
<feature type="domain" description="N-(5'phosphoribosyl) anthranilate isomerase (PRAI)" evidence="10">
    <location>
        <begin position="5"/>
        <end position="186"/>
    </location>
</feature>
<keyword evidence="6 9" id="KW-0822">Tryptophan biosynthesis</keyword>
<dbReference type="Gene3D" id="3.20.20.70">
    <property type="entry name" value="Aldolase class I"/>
    <property type="match status" value="1"/>
</dbReference>
<dbReference type="Pfam" id="PF00697">
    <property type="entry name" value="PRAI"/>
    <property type="match status" value="1"/>
</dbReference>
<dbReference type="GO" id="GO:0004640">
    <property type="term" value="F:phosphoribosylanthranilate isomerase activity"/>
    <property type="evidence" value="ECO:0007669"/>
    <property type="project" value="UniProtKB-EC"/>
</dbReference>
<dbReference type="InterPro" id="IPR001240">
    <property type="entry name" value="PRAI_dom"/>
</dbReference>
<keyword evidence="5 9" id="KW-0028">Amino-acid biosynthesis</keyword>
<evidence type="ECO:0000256" key="5">
    <source>
        <dbReference type="ARBA" id="ARBA00022605"/>
    </source>
</evidence>
<proteinExistence type="inferred from homology"/>
<keyword evidence="8 9" id="KW-0413">Isomerase</keyword>
<accession>A0ABN8BIR4</accession>
<evidence type="ECO:0000256" key="8">
    <source>
        <dbReference type="ARBA" id="ARBA00023235"/>
    </source>
</evidence>
<dbReference type="RefSeq" id="WP_230096054.1">
    <property type="nucleotide sequence ID" value="NZ_CAKKNS010000001.1"/>
</dbReference>
<keyword evidence="7 9" id="KW-0057">Aromatic amino acid biosynthesis</keyword>
<comment type="pathway">
    <text evidence="2 9">Amino-acid biosynthesis; L-tryptophan biosynthesis; L-tryptophan from chorismate: step 3/5.</text>
</comment>
<evidence type="ECO:0000256" key="3">
    <source>
        <dbReference type="ARBA" id="ARBA00012572"/>
    </source>
</evidence>
<comment type="caution">
    <text evidence="11">The sequence shown here is derived from an EMBL/GenBank/DDBJ whole genome shotgun (WGS) entry which is preliminary data.</text>
</comment>
<evidence type="ECO:0000259" key="10">
    <source>
        <dbReference type="Pfam" id="PF00697"/>
    </source>
</evidence>
<dbReference type="HAMAP" id="MF_00135">
    <property type="entry name" value="PRAI"/>
    <property type="match status" value="1"/>
</dbReference>
<dbReference type="InterPro" id="IPR011060">
    <property type="entry name" value="RibuloseP-bd_barrel"/>
</dbReference>
<dbReference type="InterPro" id="IPR013785">
    <property type="entry name" value="Aldolase_TIM"/>
</dbReference>
<dbReference type="InterPro" id="IPR044643">
    <property type="entry name" value="TrpF_fam"/>
</dbReference>
<dbReference type="PANTHER" id="PTHR42894">
    <property type="entry name" value="N-(5'-PHOSPHORIBOSYL)ANTHRANILATE ISOMERASE"/>
    <property type="match status" value="1"/>
</dbReference>
<dbReference type="EMBL" id="CAKKNS010000001">
    <property type="protein sequence ID" value="CAH0415989.1"/>
    <property type="molecule type" value="Genomic_DNA"/>
</dbReference>
<dbReference type="Proteomes" id="UP000789707">
    <property type="component" value="Unassembled WGS sequence"/>
</dbReference>
<protein>
    <recommendedName>
        <fullName evidence="4 9">N-(5'-phosphoribosyl)anthranilate isomerase</fullName>
        <shortName evidence="9">PRAI</shortName>
        <ecNumber evidence="3 9">5.3.1.24</ecNumber>
    </recommendedName>
</protein>
<name>A0ABN8BIR4_9LACO</name>
<evidence type="ECO:0000256" key="6">
    <source>
        <dbReference type="ARBA" id="ARBA00022822"/>
    </source>
</evidence>
<evidence type="ECO:0000256" key="2">
    <source>
        <dbReference type="ARBA" id="ARBA00004664"/>
    </source>
</evidence>
<gene>
    <name evidence="9 11" type="primary">trpF</name>
    <name evidence="11" type="ORF">WFA24289_00288</name>
</gene>
<evidence type="ECO:0000256" key="7">
    <source>
        <dbReference type="ARBA" id="ARBA00023141"/>
    </source>
</evidence>
<dbReference type="PANTHER" id="PTHR42894:SF1">
    <property type="entry name" value="N-(5'-PHOSPHORIBOSYL)ANTHRANILATE ISOMERASE"/>
    <property type="match status" value="1"/>
</dbReference>
<evidence type="ECO:0000256" key="1">
    <source>
        <dbReference type="ARBA" id="ARBA00001164"/>
    </source>
</evidence>
<evidence type="ECO:0000313" key="12">
    <source>
        <dbReference type="Proteomes" id="UP000789707"/>
    </source>
</evidence>
<comment type="similarity">
    <text evidence="9">Belongs to the TrpF family.</text>
</comment>
<sequence length="191" mass="20957">MTKIKLCGNFRLQDIDYLNQVQPDFAGLILAPGHRRSVSRTLAQTMRSQLADNIPLVGVFMNQSLREILSYQDIIQYVQLHGQEDEALVAAIQAHGLPVIKVMTPDQQVSTHAAYRLIDAGAGDGQVFDWQQVVASTTPTMLAGGLNISNLEQAIHQVQPDVVDISSGSELAGIKNLAQMQKLVQKVRNQT</sequence>
<dbReference type="EC" id="5.3.1.24" evidence="3 9"/>
<dbReference type="SUPFAM" id="SSF51366">
    <property type="entry name" value="Ribulose-phoshate binding barrel"/>
    <property type="match status" value="1"/>
</dbReference>
<evidence type="ECO:0000256" key="4">
    <source>
        <dbReference type="ARBA" id="ARBA00022272"/>
    </source>
</evidence>